<evidence type="ECO:0000313" key="1">
    <source>
        <dbReference type="EMBL" id="VFU17357.1"/>
    </source>
</evidence>
<dbReference type="InterPro" id="IPR010181">
    <property type="entry name" value="CGCAxxGCC_motif"/>
</dbReference>
<dbReference type="AlphaFoldDB" id="A0A485M3M7"/>
<name>A0A485M3M7_9ZZZZ</name>
<dbReference type="NCBIfam" id="NF045669">
    <property type="entry name" value="DVU1555_fam_CGA"/>
    <property type="match status" value="1"/>
</dbReference>
<gene>
    <name evidence="1" type="ORF">SCFA_3650001</name>
</gene>
<dbReference type="Pfam" id="PF09719">
    <property type="entry name" value="C_GCAxxG_C_C"/>
    <property type="match status" value="1"/>
</dbReference>
<protein>
    <submittedName>
        <fullName evidence="1">Putative redox-active protein (C_GCAxxG_C_C)</fullName>
    </submittedName>
</protein>
<organism evidence="1">
    <name type="scientific">anaerobic digester metagenome</name>
    <dbReference type="NCBI Taxonomy" id="1263854"/>
    <lineage>
        <taxon>unclassified sequences</taxon>
        <taxon>metagenomes</taxon>
        <taxon>ecological metagenomes</taxon>
    </lineage>
</organism>
<sequence length="148" mass="16174">MSFDLFRMMELRRQGFRCSQIIMALGLEAGGKDNPDVIRAMTGLCGGIGFSGNICGCLTAGVCLLGLYAGKGTPEEEEHEKFILMVDELLQWFNKDVAESYGGINCIDIIGEDLATRTPNPKCGQLIAGTYQKVEEILNENNIKMTGE</sequence>
<reference evidence="1" key="1">
    <citation type="submission" date="2019-03" db="EMBL/GenBank/DDBJ databases">
        <authorList>
            <person name="Hao L."/>
        </authorList>
    </citation>
    <scope>NUCLEOTIDE SEQUENCE</scope>
</reference>
<proteinExistence type="predicted"/>
<dbReference type="EMBL" id="CAADRN010000296">
    <property type="protein sequence ID" value="VFU17357.1"/>
    <property type="molecule type" value="Genomic_DNA"/>
</dbReference>
<accession>A0A485M3M7</accession>